<keyword evidence="4" id="KW-0813">Transport</keyword>
<proteinExistence type="inferred from homology"/>
<dbReference type="Gene3D" id="1.20.1560.10">
    <property type="entry name" value="ABC transporter type 1, transmembrane domain"/>
    <property type="match status" value="1"/>
</dbReference>
<organism evidence="16">
    <name type="scientific">Tanacetum cinerariifolium</name>
    <name type="common">Dalmatian daisy</name>
    <name type="synonym">Chrysanthemum cinerariifolium</name>
    <dbReference type="NCBI Taxonomy" id="118510"/>
    <lineage>
        <taxon>Eukaryota</taxon>
        <taxon>Viridiplantae</taxon>
        <taxon>Streptophyta</taxon>
        <taxon>Embryophyta</taxon>
        <taxon>Tracheophyta</taxon>
        <taxon>Spermatophyta</taxon>
        <taxon>Magnoliopsida</taxon>
        <taxon>eudicotyledons</taxon>
        <taxon>Gunneridae</taxon>
        <taxon>Pentapetalae</taxon>
        <taxon>asterids</taxon>
        <taxon>campanulids</taxon>
        <taxon>Asterales</taxon>
        <taxon>Asteraceae</taxon>
        <taxon>Asteroideae</taxon>
        <taxon>Anthemideae</taxon>
        <taxon>Anthemidinae</taxon>
        <taxon>Tanacetum</taxon>
    </lineage>
</organism>
<feature type="compositionally biased region" description="Basic and acidic residues" evidence="13">
    <location>
        <begin position="58"/>
        <end position="73"/>
    </location>
</feature>
<feature type="transmembrane region" description="Helical" evidence="14">
    <location>
        <begin position="249"/>
        <end position="267"/>
    </location>
</feature>
<comment type="catalytic activity">
    <reaction evidence="12">
        <text>ATP + H2O + xenobioticSide 1 = ADP + phosphate + xenobioticSide 2.</text>
        <dbReference type="EC" id="7.6.2.2"/>
    </reaction>
</comment>
<evidence type="ECO:0000256" key="5">
    <source>
        <dbReference type="ARBA" id="ARBA00022692"/>
    </source>
</evidence>
<keyword evidence="7" id="KW-0547">Nucleotide-binding</keyword>
<comment type="similarity">
    <text evidence="2">Belongs to the ABC transporter superfamily. ABCC family. Conjugate transporter (TC 3.A.1.208) subfamily.</text>
</comment>
<dbReference type="FunFam" id="1.20.1560.10:FF:000002">
    <property type="entry name" value="ABC transporter C family member 5"/>
    <property type="match status" value="1"/>
</dbReference>
<dbReference type="GO" id="GO:0016020">
    <property type="term" value="C:membrane"/>
    <property type="evidence" value="ECO:0007669"/>
    <property type="project" value="UniProtKB-SubCell"/>
</dbReference>
<evidence type="ECO:0000256" key="13">
    <source>
        <dbReference type="SAM" id="MobiDB-lite"/>
    </source>
</evidence>
<protein>
    <recommendedName>
        <fullName evidence="3">ABC-type xenobiotic transporter</fullName>
        <ecNumber evidence="3">7.6.2.2</ecNumber>
    </recommendedName>
</protein>
<accession>A0A699L592</accession>
<evidence type="ECO:0000256" key="3">
    <source>
        <dbReference type="ARBA" id="ARBA00012191"/>
    </source>
</evidence>
<keyword evidence="6" id="KW-0677">Repeat</keyword>
<dbReference type="PANTHER" id="PTHR24223">
    <property type="entry name" value="ATP-BINDING CASSETTE SUB-FAMILY C"/>
    <property type="match status" value="1"/>
</dbReference>
<feature type="compositionally biased region" description="Polar residues" evidence="13">
    <location>
        <begin position="40"/>
        <end position="57"/>
    </location>
</feature>
<feature type="domain" description="ABC transmembrane type-1" evidence="15">
    <location>
        <begin position="116"/>
        <end position="339"/>
    </location>
</feature>
<dbReference type="EC" id="7.6.2.2" evidence="3"/>
<feature type="non-terminal residue" evidence="16">
    <location>
        <position position="1"/>
    </location>
</feature>
<evidence type="ECO:0000259" key="15">
    <source>
        <dbReference type="PROSITE" id="PS50929"/>
    </source>
</evidence>
<sequence length="339" mass="38483">ELKLSQVMRDGMIVQSGKYNELVQSGLDFQALVSAHETSMQLVQTESTEPETITKSPTDNKNENKNDSTKALDRSQSSSKIGTSKLIEDEERETGRVSLHVYKVYATEAFGWFGVILVLLLSVLWQATQMASDYWLAYETSEDRADSFDPVVFIGVYAVIAGVSFVIIIGRIIFTMYLGLETAQTFFKQILHSILHAPMSFFDTTPSGRILSRASSDQTNIDTLLPFMMHLSLVLYMSVISVIIITCQYAWPTVFLLIPLGWLNFWYRGYYLATSREITRLDSITKAPVIHHFSESISGVMTIRCFRKQDRFIQENVERVDGNLRMDFHNNGSNGWLGF</sequence>
<feature type="region of interest" description="Disordered" evidence="13">
    <location>
        <begin position="40"/>
        <end position="85"/>
    </location>
</feature>
<dbReference type="GO" id="GO:0005524">
    <property type="term" value="F:ATP binding"/>
    <property type="evidence" value="ECO:0007669"/>
    <property type="project" value="UniProtKB-KW"/>
</dbReference>
<evidence type="ECO:0000313" key="16">
    <source>
        <dbReference type="EMBL" id="GFB21218.1"/>
    </source>
</evidence>
<feature type="transmembrane region" description="Helical" evidence="14">
    <location>
        <begin position="223"/>
        <end position="243"/>
    </location>
</feature>
<keyword evidence="8" id="KW-0067">ATP-binding</keyword>
<dbReference type="AlphaFoldDB" id="A0A699L592"/>
<dbReference type="Pfam" id="PF00664">
    <property type="entry name" value="ABC_membrane"/>
    <property type="match status" value="1"/>
</dbReference>
<dbReference type="SUPFAM" id="SSF90123">
    <property type="entry name" value="ABC transporter transmembrane region"/>
    <property type="match status" value="1"/>
</dbReference>
<feature type="transmembrane region" description="Helical" evidence="14">
    <location>
        <begin position="151"/>
        <end position="174"/>
    </location>
</feature>
<feature type="non-terminal residue" evidence="16">
    <location>
        <position position="339"/>
    </location>
</feature>
<evidence type="ECO:0000256" key="14">
    <source>
        <dbReference type="SAM" id="Phobius"/>
    </source>
</evidence>
<evidence type="ECO:0000256" key="9">
    <source>
        <dbReference type="ARBA" id="ARBA00022967"/>
    </source>
</evidence>
<dbReference type="InterPro" id="IPR036640">
    <property type="entry name" value="ABC1_TM_sf"/>
</dbReference>
<evidence type="ECO:0000256" key="1">
    <source>
        <dbReference type="ARBA" id="ARBA00004141"/>
    </source>
</evidence>
<dbReference type="CDD" id="cd18580">
    <property type="entry name" value="ABC_6TM_ABCC_D2"/>
    <property type="match status" value="1"/>
</dbReference>
<feature type="transmembrane region" description="Helical" evidence="14">
    <location>
        <begin position="109"/>
        <end position="131"/>
    </location>
</feature>
<dbReference type="PANTHER" id="PTHR24223:SF426">
    <property type="entry name" value="ABC-TYPE XENOBIOTIC TRANSPORTER"/>
    <property type="match status" value="1"/>
</dbReference>
<evidence type="ECO:0000256" key="8">
    <source>
        <dbReference type="ARBA" id="ARBA00022840"/>
    </source>
</evidence>
<keyword evidence="11 14" id="KW-0472">Membrane</keyword>
<dbReference type="InterPro" id="IPR044726">
    <property type="entry name" value="ABCC_6TM_D2"/>
</dbReference>
<evidence type="ECO:0000256" key="11">
    <source>
        <dbReference type="ARBA" id="ARBA00023136"/>
    </source>
</evidence>
<evidence type="ECO:0000256" key="7">
    <source>
        <dbReference type="ARBA" id="ARBA00022741"/>
    </source>
</evidence>
<evidence type="ECO:0000256" key="10">
    <source>
        <dbReference type="ARBA" id="ARBA00022989"/>
    </source>
</evidence>
<keyword evidence="10 14" id="KW-1133">Transmembrane helix</keyword>
<evidence type="ECO:0000256" key="2">
    <source>
        <dbReference type="ARBA" id="ARBA00009726"/>
    </source>
</evidence>
<gene>
    <name evidence="16" type="ORF">Tci_693189</name>
</gene>
<evidence type="ECO:0000256" key="4">
    <source>
        <dbReference type="ARBA" id="ARBA00022448"/>
    </source>
</evidence>
<evidence type="ECO:0000256" key="12">
    <source>
        <dbReference type="ARBA" id="ARBA00034018"/>
    </source>
</evidence>
<dbReference type="EMBL" id="BKCJ010576627">
    <property type="protein sequence ID" value="GFB21218.1"/>
    <property type="molecule type" value="Genomic_DNA"/>
</dbReference>
<reference evidence="16" key="1">
    <citation type="journal article" date="2019" name="Sci. Rep.">
        <title>Draft genome of Tanacetum cinerariifolium, the natural source of mosquito coil.</title>
        <authorList>
            <person name="Yamashiro T."/>
            <person name="Shiraishi A."/>
            <person name="Satake H."/>
            <person name="Nakayama K."/>
        </authorList>
    </citation>
    <scope>NUCLEOTIDE SEQUENCE</scope>
</reference>
<dbReference type="GO" id="GO:0008559">
    <property type="term" value="F:ABC-type xenobiotic transporter activity"/>
    <property type="evidence" value="ECO:0007669"/>
    <property type="project" value="UniProtKB-EC"/>
</dbReference>
<name>A0A699L592_TANCI</name>
<dbReference type="InterPro" id="IPR011527">
    <property type="entry name" value="ABC1_TM_dom"/>
</dbReference>
<keyword evidence="9" id="KW-1278">Translocase</keyword>
<keyword evidence="5 14" id="KW-0812">Transmembrane</keyword>
<dbReference type="PROSITE" id="PS50929">
    <property type="entry name" value="ABC_TM1F"/>
    <property type="match status" value="1"/>
</dbReference>
<comment type="caution">
    <text evidence="16">The sequence shown here is derived from an EMBL/GenBank/DDBJ whole genome shotgun (WGS) entry which is preliminary data.</text>
</comment>
<comment type="subcellular location">
    <subcellularLocation>
        <location evidence="1">Membrane</location>
        <topology evidence="1">Multi-pass membrane protein</topology>
    </subcellularLocation>
</comment>
<evidence type="ECO:0000256" key="6">
    <source>
        <dbReference type="ARBA" id="ARBA00022737"/>
    </source>
</evidence>
<dbReference type="InterPro" id="IPR050173">
    <property type="entry name" value="ABC_transporter_C-like"/>
</dbReference>